<dbReference type="AlphaFoldDB" id="A0A9D2J7T2"/>
<dbReference type="Pfam" id="PF00370">
    <property type="entry name" value="FGGY_N"/>
    <property type="match status" value="1"/>
</dbReference>
<proteinExistence type="inferred from homology"/>
<dbReference type="GO" id="GO:0005998">
    <property type="term" value="P:xylulose catabolic process"/>
    <property type="evidence" value="ECO:0007669"/>
    <property type="project" value="UniProtKB-UniRule"/>
</dbReference>
<reference evidence="13" key="2">
    <citation type="submission" date="2021-04" db="EMBL/GenBank/DDBJ databases">
        <authorList>
            <person name="Gilroy R."/>
        </authorList>
    </citation>
    <scope>NUCLEOTIDE SEQUENCE</scope>
    <source>
        <strain evidence="13">CHK179-28034</strain>
    </source>
</reference>
<evidence type="ECO:0000256" key="10">
    <source>
        <dbReference type="RuleBase" id="RU364073"/>
    </source>
</evidence>
<keyword evidence="6 8" id="KW-0067">ATP-binding</keyword>
<evidence type="ECO:0000256" key="2">
    <source>
        <dbReference type="ARBA" id="ARBA00022629"/>
    </source>
</evidence>
<keyword evidence="2 8" id="KW-0859">Xylose metabolism</keyword>
<feature type="site" description="Important for activity" evidence="8">
    <location>
        <position position="8"/>
    </location>
</feature>
<dbReference type="PANTHER" id="PTHR43095:SF5">
    <property type="entry name" value="XYLULOSE KINASE"/>
    <property type="match status" value="1"/>
</dbReference>
<dbReference type="PIRSF" id="PIRSF000538">
    <property type="entry name" value="GlpK"/>
    <property type="match status" value="1"/>
</dbReference>
<dbReference type="Proteomes" id="UP000824049">
    <property type="component" value="Unassembled WGS sequence"/>
</dbReference>
<evidence type="ECO:0000256" key="9">
    <source>
        <dbReference type="RuleBase" id="RU003733"/>
    </source>
</evidence>
<gene>
    <name evidence="8 10 13" type="primary">xylB</name>
    <name evidence="13" type="ORF">H9968_10190</name>
</gene>
<dbReference type="InterPro" id="IPR018485">
    <property type="entry name" value="FGGY_C"/>
</dbReference>
<evidence type="ECO:0000256" key="3">
    <source>
        <dbReference type="ARBA" id="ARBA00022679"/>
    </source>
</evidence>
<dbReference type="InterPro" id="IPR050406">
    <property type="entry name" value="FGGY_Carb_Kinase"/>
</dbReference>
<dbReference type="InterPro" id="IPR018484">
    <property type="entry name" value="FGGY_N"/>
</dbReference>
<evidence type="ECO:0000256" key="5">
    <source>
        <dbReference type="ARBA" id="ARBA00022777"/>
    </source>
</evidence>
<evidence type="ECO:0000259" key="11">
    <source>
        <dbReference type="Pfam" id="PF00370"/>
    </source>
</evidence>
<keyword evidence="5 8" id="KW-0418">Kinase</keyword>
<dbReference type="InterPro" id="IPR006000">
    <property type="entry name" value="Xylulokinase"/>
</dbReference>
<evidence type="ECO:0000256" key="7">
    <source>
        <dbReference type="ARBA" id="ARBA00023277"/>
    </source>
</evidence>
<evidence type="ECO:0000256" key="4">
    <source>
        <dbReference type="ARBA" id="ARBA00022741"/>
    </source>
</evidence>
<dbReference type="GO" id="GO:0004856">
    <property type="term" value="F:D-xylulokinase activity"/>
    <property type="evidence" value="ECO:0007669"/>
    <property type="project" value="UniProtKB-UniRule"/>
</dbReference>
<reference evidence="13" key="1">
    <citation type="journal article" date="2021" name="PeerJ">
        <title>Extensive microbial diversity within the chicken gut microbiome revealed by metagenomics and culture.</title>
        <authorList>
            <person name="Gilroy R."/>
            <person name="Ravi A."/>
            <person name="Getino M."/>
            <person name="Pursley I."/>
            <person name="Horton D.L."/>
            <person name="Alikhan N.F."/>
            <person name="Baker D."/>
            <person name="Gharbi K."/>
            <person name="Hall N."/>
            <person name="Watson M."/>
            <person name="Adriaenssens E.M."/>
            <person name="Foster-Nyarko E."/>
            <person name="Jarju S."/>
            <person name="Secka A."/>
            <person name="Antonio M."/>
            <person name="Oren A."/>
            <person name="Chaudhuri R.R."/>
            <person name="La Ragione R."/>
            <person name="Hildebrand F."/>
            <person name="Pallen M.J."/>
        </authorList>
    </citation>
    <scope>NUCLEOTIDE SEQUENCE</scope>
    <source>
        <strain evidence="13">CHK179-28034</strain>
    </source>
</reference>
<dbReference type="NCBIfam" id="TIGR01312">
    <property type="entry name" value="XylB"/>
    <property type="match status" value="1"/>
</dbReference>
<dbReference type="GO" id="GO:0042732">
    <property type="term" value="P:D-xylose metabolic process"/>
    <property type="evidence" value="ECO:0007669"/>
    <property type="project" value="UniProtKB-KW"/>
</dbReference>
<comment type="similarity">
    <text evidence="1 8 9">Belongs to the FGGY kinase family.</text>
</comment>
<dbReference type="InterPro" id="IPR043129">
    <property type="entry name" value="ATPase_NBD"/>
</dbReference>
<feature type="active site" description="Proton acceptor" evidence="8">
    <location>
        <position position="240"/>
    </location>
</feature>
<feature type="domain" description="Carbohydrate kinase FGGY C-terminal" evidence="12">
    <location>
        <begin position="258"/>
        <end position="442"/>
    </location>
</feature>
<comment type="caution">
    <text evidence="13">The sequence shown here is derived from an EMBL/GenBank/DDBJ whole genome shotgun (WGS) entry which is preliminary data.</text>
</comment>
<evidence type="ECO:0000313" key="14">
    <source>
        <dbReference type="Proteomes" id="UP000824049"/>
    </source>
</evidence>
<dbReference type="EC" id="2.7.1.17" evidence="8 10"/>
<organism evidence="13 14">
    <name type="scientific">Candidatus Anaerobutyricum stercoris</name>
    <dbReference type="NCBI Taxonomy" id="2838457"/>
    <lineage>
        <taxon>Bacteria</taxon>
        <taxon>Bacillati</taxon>
        <taxon>Bacillota</taxon>
        <taxon>Clostridia</taxon>
        <taxon>Lachnospirales</taxon>
        <taxon>Lachnospiraceae</taxon>
        <taxon>Anaerobutyricum</taxon>
    </lineage>
</organism>
<keyword evidence="3 8" id="KW-0808">Transferase</keyword>
<dbReference type="SUPFAM" id="SSF53067">
    <property type="entry name" value="Actin-like ATPase domain"/>
    <property type="match status" value="2"/>
</dbReference>
<feature type="domain" description="Carbohydrate kinase FGGY N-terminal" evidence="11">
    <location>
        <begin position="4"/>
        <end position="247"/>
    </location>
</feature>
<dbReference type="InterPro" id="IPR000577">
    <property type="entry name" value="Carb_kinase_FGGY"/>
</dbReference>
<evidence type="ECO:0000256" key="6">
    <source>
        <dbReference type="ARBA" id="ARBA00022840"/>
    </source>
</evidence>
<dbReference type="CDD" id="cd07808">
    <property type="entry name" value="ASKHA_NBD_FGGY_EcXK-like"/>
    <property type="match status" value="1"/>
</dbReference>
<dbReference type="GO" id="GO:0005524">
    <property type="term" value="F:ATP binding"/>
    <property type="evidence" value="ECO:0007669"/>
    <property type="project" value="UniProtKB-UniRule"/>
</dbReference>
<dbReference type="Pfam" id="PF02782">
    <property type="entry name" value="FGGY_C"/>
    <property type="match status" value="1"/>
</dbReference>
<dbReference type="HAMAP" id="MF_02220">
    <property type="entry name" value="XylB"/>
    <property type="match status" value="1"/>
</dbReference>
<accession>A0A9D2J7T2</accession>
<name>A0A9D2J7T2_9FIRM</name>
<evidence type="ECO:0000256" key="1">
    <source>
        <dbReference type="ARBA" id="ARBA00009156"/>
    </source>
</evidence>
<evidence type="ECO:0000259" key="12">
    <source>
        <dbReference type="Pfam" id="PF02782"/>
    </source>
</evidence>
<keyword evidence="7 8" id="KW-0119">Carbohydrate metabolism</keyword>
<keyword evidence="4 8" id="KW-0547">Nucleotide-binding</keyword>
<dbReference type="EMBL" id="DXBR01000093">
    <property type="protein sequence ID" value="HIZ40265.1"/>
    <property type="molecule type" value="Genomic_DNA"/>
</dbReference>
<comment type="function">
    <text evidence="8">Catalyzes the phosphorylation of D-xylulose to D-xylulose 5-phosphate.</text>
</comment>
<dbReference type="PROSITE" id="PS00445">
    <property type="entry name" value="FGGY_KINASES_2"/>
    <property type="match status" value="1"/>
</dbReference>
<dbReference type="InterPro" id="IPR018483">
    <property type="entry name" value="Carb_kinase_FGGY_CS"/>
</dbReference>
<comment type="catalytic activity">
    <reaction evidence="8 10">
        <text>D-xylulose + ATP = D-xylulose 5-phosphate + ADP + H(+)</text>
        <dbReference type="Rhea" id="RHEA:10964"/>
        <dbReference type="ChEBI" id="CHEBI:15378"/>
        <dbReference type="ChEBI" id="CHEBI:17140"/>
        <dbReference type="ChEBI" id="CHEBI:30616"/>
        <dbReference type="ChEBI" id="CHEBI:57737"/>
        <dbReference type="ChEBI" id="CHEBI:456216"/>
        <dbReference type="EC" id="2.7.1.17"/>
    </reaction>
</comment>
<feature type="binding site" evidence="8">
    <location>
        <begin position="81"/>
        <end position="82"/>
    </location>
    <ligand>
        <name>substrate</name>
    </ligand>
</feature>
<protein>
    <recommendedName>
        <fullName evidence="8 10">Xylulose kinase</fullName>
        <shortName evidence="8 10">Xylulokinase</shortName>
        <ecNumber evidence="8 10">2.7.1.17</ecNumber>
    </recommendedName>
</protein>
<dbReference type="Gene3D" id="3.30.420.40">
    <property type="match status" value="2"/>
</dbReference>
<dbReference type="PANTHER" id="PTHR43095">
    <property type="entry name" value="SUGAR KINASE"/>
    <property type="match status" value="1"/>
</dbReference>
<sequence length="494" mass="53796">MRTILGIDLGTSSVKAMLLDVDGGVVGVKAKDYGVDILYPGWAEQSPEMWWDSLVEVLGCLREMYRDAFEAVCAVGYSGQMHGLVLTGDDGYPVRPAIIWLDQRAGRQLEQISTVLPEEEMGRTFCNRASSGFAFPSLLWVKENEPEVFVRAAHVLSPKDYLRYKMTGEIGAEVVDASSTTMFDTAKRDWAWDALERFGLPARLFPGVKESADIAGTISPSCAAKTGLPAGIPVIYGSGDQPAQSIGNGVIKSGQIICNIGTGGQISAFSEKPSFDKKLRTNTFCHAVRGGYTIFGATLCSGMSLNWAKNKVLHVDSYEEVNALVSAVRPGAEGLIYLPYLSGERTPHMNPNAKGVFFGMTLGQERGHFLRAVMEGVAYSLKDCLGIIQELGIDAPEIIASGGATASPQWLQIQADILGKPVRASRVKEQACLGSCLLAAVGAGILPSLEEACGRFVSMDERIYLPDQRNADVYRKGYEKYRKLYERLWDVMEE</sequence>
<evidence type="ECO:0000256" key="8">
    <source>
        <dbReference type="HAMAP-Rule" id="MF_02220"/>
    </source>
</evidence>
<evidence type="ECO:0000313" key="13">
    <source>
        <dbReference type="EMBL" id="HIZ40265.1"/>
    </source>
</evidence>